<organism evidence="1 2">
    <name type="scientific">Pseudomonas fluorescens</name>
    <dbReference type="NCBI Taxonomy" id="294"/>
    <lineage>
        <taxon>Bacteria</taxon>
        <taxon>Pseudomonadati</taxon>
        <taxon>Pseudomonadota</taxon>
        <taxon>Gammaproteobacteria</taxon>
        <taxon>Pseudomonadales</taxon>
        <taxon>Pseudomonadaceae</taxon>
        <taxon>Pseudomonas</taxon>
    </lineage>
</organism>
<protein>
    <submittedName>
        <fullName evidence="1">Uncharacterized protein</fullName>
    </submittedName>
</protein>
<sequence>MGFVVPRFQVDQHKGYAMGHDCLDFGFPLCTVARYDHVVAHDAEWKADDVVNGKSVNIQRHG</sequence>
<dbReference type="EMBL" id="QRBA01000022">
    <property type="protein sequence ID" value="RDS87697.1"/>
    <property type="molecule type" value="Genomic_DNA"/>
</dbReference>
<evidence type="ECO:0000313" key="1">
    <source>
        <dbReference type="EMBL" id="RDS87697.1"/>
    </source>
</evidence>
<accession>A0A7Z6MRQ9</accession>
<evidence type="ECO:0000313" key="2">
    <source>
        <dbReference type="Proteomes" id="UP000255541"/>
    </source>
</evidence>
<gene>
    <name evidence="1" type="ORF">DL347_28600</name>
</gene>
<dbReference type="Proteomes" id="UP000255541">
    <property type="component" value="Unassembled WGS sequence"/>
</dbReference>
<proteinExistence type="predicted"/>
<dbReference type="AlphaFoldDB" id="A0A7Z6MRQ9"/>
<comment type="caution">
    <text evidence="1">The sequence shown here is derived from an EMBL/GenBank/DDBJ whole genome shotgun (WGS) entry which is preliminary data.</text>
</comment>
<reference evidence="1 2" key="1">
    <citation type="submission" date="2018-07" db="EMBL/GenBank/DDBJ databases">
        <title>Draft Genome Sequence of Pseudomonas fluorescens AHK-1 associated with canker disease of kiwifruit.</title>
        <authorList>
            <person name="Wu Z."/>
        </authorList>
    </citation>
    <scope>NUCLEOTIDE SEQUENCE [LARGE SCALE GENOMIC DNA]</scope>
    <source>
        <strain evidence="1 2">AHK-1</strain>
    </source>
</reference>
<name>A0A7Z6MRQ9_PSEFL</name>